<dbReference type="EMBL" id="AMCV02000023">
    <property type="protein sequence ID" value="TDZ18541.1"/>
    <property type="molecule type" value="Genomic_DNA"/>
</dbReference>
<comment type="caution">
    <text evidence="1">The sequence shown here is derived from an EMBL/GenBank/DDBJ whole genome shotgun (WGS) entry which is preliminary data.</text>
</comment>
<sequence>MSFRSDVVEVGDDGADQLHGAADMSSHAHALARRDRFKITESWLRESFLRVSNRAERIAIGSPRPGVRLIGLGLLEHHITLLPSMQSVADALPIFGCPAATGSLKCLGWRQKVATWPLSKEEAMNHRTFAV</sequence>
<gene>
    <name evidence="1" type="ORF">Cob_v008500</name>
</gene>
<protein>
    <submittedName>
        <fullName evidence="1">Uncharacterized protein</fullName>
    </submittedName>
</protein>
<evidence type="ECO:0000313" key="1">
    <source>
        <dbReference type="EMBL" id="TDZ18541.1"/>
    </source>
</evidence>
<name>A0A484FLH4_COLOR</name>
<evidence type="ECO:0000313" key="2">
    <source>
        <dbReference type="Proteomes" id="UP000014480"/>
    </source>
</evidence>
<dbReference type="Proteomes" id="UP000014480">
    <property type="component" value="Unassembled WGS sequence"/>
</dbReference>
<dbReference type="AlphaFoldDB" id="A0A484FLH4"/>
<accession>A0A484FLH4</accession>
<reference evidence="2" key="1">
    <citation type="journal article" date="2013" name="New Phytol.">
        <title>Comparative genomic and transcriptomic analyses reveal the hemibiotrophic stage shift of Colletotrichum fungi.</title>
        <authorList>
            <person name="Gan P."/>
            <person name="Ikeda K."/>
            <person name="Irieda H."/>
            <person name="Narusaka M."/>
            <person name="O'Connell R.J."/>
            <person name="Narusaka Y."/>
            <person name="Takano Y."/>
            <person name="Kubo Y."/>
            <person name="Shirasu K."/>
        </authorList>
    </citation>
    <scope>NUCLEOTIDE SEQUENCE [LARGE SCALE GENOMIC DNA]</scope>
    <source>
        <strain evidence="2">104-T / ATCC 96160 / CBS 514.97 / LARS 414 / MAFF 240422</strain>
    </source>
</reference>
<dbReference type="OrthoDB" id="4793569at2759"/>
<keyword evidence="2" id="KW-1185">Reference proteome</keyword>
<reference evidence="2" key="2">
    <citation type="journal article" date="2019" name="Mol. Plant Microbe Interact.">
        <title>Genome sequence resources for four phytopathogenic fungi from the Colletotrichum orbiculare species complex.</title>
        <authorList>
            <person name="Gan P."/>
            <person name="Tsushima A."/>
            <person name="Narusaka M."/>
            <person name="Narusaka Y."/>
            <person name="Takano Y."/>
            <person name="Kubo Y."/>
            <person name="Shirasu K."/>
        </authorList>
    </citation>
    <scope>GENOME REANNOTATION</scope>
    <source>
        <strain evidence="2">104-T / ATCC 96160 / CBS 514.97 / LARS 414 / MAFF 240422</strain>
    </source>
</reference>
<organism evidence="1 2">
    <name type="scientific">Colletotrichum orbiculare (strain 104-T / ATCC 96160 / CBS 514.97 / LARS 414 / MAFF 240422)</name>
    <name type="common">Cucumber anthracnose fungus</name>
    <name type="synonym">Colletotrichum lagenarium</name>
    <dbReference type="NCBI Taxonomy" id="1213857"/>
    <lineage>
        <taxon>Eukaryota</taxon>
        <taxon>Fungi</taxon>
        <taxon>Dikarya</taxon>
        <taxon>Ascomycota</taxon>
        <taxon>Pezizomycotina</taxon>
        <taxon>Sordariomycetes</taxon>
        <taxon>Hypocreomycetidae</taxon>
        <taxon>Glomerellales</taxon>
        <taxon>Glomerellaceae</taxon>
        <taxon>Colletotrichum</taxon>
        <taxon>Colletotrichum orbiculare species complex</taxon>
    </lineage>
</organism>
<proteinExistence type="predicted"/>